<evidence type="ECO:0000313" key="1">
    <source>
        <dbReference type="EMBL" id="TMM29087.1"/>
    </source>
</evidence>
<dbReference type="OrthoDB" id="837145at2"/>
<accession>A0A5S3N216</accession>
<keyword evidence="1" id="KW-0540">Nuclease</keyword>
<protein>
    <submittedName>
        <fullName evidence="1">AP endonuclease</fullName>
    </submittedName>
</protein>
<dbReference type="Proteomes" id="UP000307140">
    <property type="component" value="Unassembled WGS sequence"/>
</dbReference>
<dbReference type="SUPFAM" id="SSF51658">
    <property type="entry name" value="Xylose isomerase-like"/>
    <property type="match status" value="1"/>
</dbReference>
<organism evidence="1 2">
    <name type="scientific">Polaribacter aestuariivivens</name>
    <dbReference type="NCBI Taxonomy" id="2304626"/>
    <lineage>
        <taxon>Bacteria</taxon>
        <taxon>Pseudomonadati</taxon>
        <taxon>Bacteroidota</taxon>
        <taxon>Flavobacteriia</taxon>
        <taxon>Flavobacteriales</taxon>
        <taxon>Flavobacteriaceae</taxon>
    </lineage>
</organism>
<dbReference type="RefSeq" id="WP_138536827.1">
    <property type="nucleotide sequence ID" value="NZ_VANR01000006.1"/>
</dbReference>
<keyword evidence="1" id="KW-0378">Hydrolase</keyword>
<dbReference type="PROSITE" id="PS51257">
    <property type="entry name" value="PROKAR_LIPOPROTEIN"/>
    <property type="match status" value="1"/>
</dbReference>
<gene>
    <name evidence="1" type="ORF">FDT66_11915</name>
</gene>
<dbReference type="EMBL" id="VANR01000006">
    <property type="protein sequence ID" value="TMM29087.1"/>
    <property type="molecule type" value="Genomic_DNA"/>
</dbReference>
<dbReference type="Gene3D" id="3.20.20.150">
    <property type="entry name" value="Divalent-metal-dependent TIM barrel enzymes"/>
    <property type="match status" value="1"/>
</dbReference>
<dbReference type="AlphaFoldDB" id="A0A5S3N216"/>
<proteinExistence type="predicted"/>
<reference evidence="1 2" key="1">
    <citation type="submission" date="2019-05" db="EMBL/GenBank/DDBJ databases">
        <title>Polaribacter aestuariivivens sp. nov., isolated from a tidal flat.</title>
        <authorList>
            <person name="Yoon J.-H."/>
        </authorList>
    </citation>
    <scope>NUCLEOTIDE SEQUENCE [LARGE SCALE GENOMIC DNA]</scope>
    <source>
        <strain evidence="1 2">DBTF-3</strain>
    </source>
</reference>
<evidence type="ECO:0000313" key="2">
    <source>
        <dbReference type="Proteomes" id="UP000307140"/>
    </source>
</evidence>
<dbReference type="InterPro" id="IPR036237">
    <property type="entry name" value="Xyl_isomerase-like_sf"/>
</dbReference>
<keyword evidence="2" id="KW-1185">Reference proteome</keyword>
<name>A0A5S3N216_9FLAO</name>
<keyword evidence="1" id="KW-0255">Endonuclease</keyword>
<dbReference type="GO" id="GO:0004519">
    <property type="term" value="F:endonuclease activity"/>
    <property type="evidence" value="ECO:0007669"/>
    <property type="project" value="UniProtKB-KW"/>
</dbReference>
<comment type="caution">
    <text evidence="1">The sequence shown here is derived from an EMBL/GenBank/DDBJ whole genome shotgun (WGS) entry which is preliminary data.</text>
</comment>
<sequence>MKQLILFFFILSSVVGCKNSDKKNNLNTSLFAKSNLIPWSIVGFDVKERTPKERLEMLERLGYNQYAYGNRPKHIPTMKTEWQLAKEKGIDIKAVWLYINLNKDSVGKLKPESEIIFKNLKEVGLKTQIWVGFQPTYFDKLSDSASFNQSKDMIEYLSKKASKIGCKIALYNHGGWFGNPENQLKIIKSLPNEDLGIIFNFHHAHEELENYSQNIKNIFPYLWCVNLNGMEKNGEKIITIGKGNLEKDMIQQLLGLNYSGPFGILGHVKGGDPEIILQQNFDGLQQLFTAKK</sequence>